<dbReference type="Pfam" id="PF01381">
    <property type="entry name" value="HTH_3"/>
    <property type="match status" value="1"/>
</dbReference>
<comment type="caution">
    <text evidence="3">The sequence shown here is derived from an EMBL/GenBank/DDBJ whole genome shotgun (WGS) entry which is preliminary data.</text>
</comment>
<dbReference type="GO" id="GO:0005829">
    <property type="term" value="C:cytosol"/>
    <property type="evidence" value="ECO:0007669"/>
    <property type="project" value="TreeGrafter"/>
</dbReference>
<organism evidence="3 4">
    <name type="scientific">Streptococcus agalactiae</name>
    <dbReference type="NCBI Taxonomy" id="1311"/>
    <lineage>
        <taxon>Bacteria</taxon>
        <taxon>Bacillati</taxon>
        <taxon>Bacillota</taxon>
        <taxon>Bacilli</taxon>
        <taxon>Lactobacillales</taxon>
        <taxon>Streptococcaceae</taxon>
        <taxon>Streptococcus</taxon>
    </lineage>
</organism>
<evidence type="ECO:0000259" key="2">
    <source>
        <dbReference type="PROSITE" id="PS50943"/>
    </source>
</evidence>
<evidence type="ECO:0000313" key="3">
    <source>
        <dbReference type="EMBL" id="KLL45470.1"/>
    </source>
</evidence>
<dbReference type="SMART" id="SM00530">
    <property type="entry name" value="HTH_XRE"/>
    <property type="match status" value="1"/>
</dbReference>
<dbReference type="PANTHER" id="PTHR46797:SF1">
    <property type="entry name" value="METHYLPHOSPHONATE SYNTHASE"/>
    <property type="match status" value="1"/>
</dbReference>
<name>A0A837L266_STRAG</name>
<evidence type="ECO:0000256" key="1">
    <source>
        <dbReference type="ARBA" id="ARBA00023125"/>
    </source>
</evidence>
<gene>
    <name evidence="3" type="ORF">WA04_00675</name>
</gene>
<dbReference type="Proteomes" id="UP000035346">
    <property type="component" value="Unassembled WGS sequence"/>
</dbReference>
<reference evidence="3 4" key="1">
    <citation type="journal article" date="2015" name="PLoS ONE">
        <title>Genomic analysis reveals the molecular basis for capsule loss in the group B streptococcus population.</title>
        <authorList>
            <consortium name="DEVANI Consortium"/>
            <person name="Rosini R."/>
            <person name="Campisi E."/>
            <person name="De Chiara M."/>
            <person name="Tettelin H."/>
            <person name="Rinaudo D."/>
            <person name="Toniolo C."/>
            <person name="Metruccio M."/>
            <person name="Guidotti S."/>
            <person name="Sorensen U.B."/>
            <person name="Kilian M."/>
            <person name="Ramirez M."/>
            <person name="Janulczyk R."/>
            <person name="Donati C."/>
            <person name="Grandi G."/>
            <person name="Margarit I."/>
        </authorList>
    </citation>
    <scope>NUCLEOTIDE SEQUENCE [LARGE SCALE GENOMIC DNA]</scope>
    <source>
        <strain evidence="3 4">DK-B-USS-215</strain>
    </source>
</reference>
<dbReference type="SUPFAM" id="SSF47413">
    <property type="entry name" value="lambda repressor-like DNA-binding domains"/>
    <property type="match status" value="1"/>
</dbReference>
<proteinExistence type="predicted"/>
<dbReference type="GO" id="GO:0003700">
    <property type="term" value="F:DNA-binding transcription factor activity"/>
    <property type="evidence" value="ECO:0007669"/>
    <property type="project" value="TreeGrafter"/>
</dbReference>
<accession>A0A837L266</accession>
<dbReference type="InterPro" id="IPR050807">
    <property type="entry name" value="TransReg_Diox_bact_type"/>
</dbReference>
<sequence>MKVFDGAKMREIRKNLKLTQYDLAPMTNITQNRISDIERNVTAPTIKEIDALSDALNINVSEFLNNETEIEVVVNTFTKKKKGTDKTEGFNGLKIDELSGQIDIFANEKYPVGRDLSGYVILKKETYISLIEDQEKFNKLKNILK</sequence>
<dbReference type="EMBL" id="LBKL01000011">
    <property type="protein sequence ID" value="KLL45470.1"/>
    <property type="molecule type" value="Genomic_DNA"/>
</dbReference>
<dbReference type="RefSeq" id="WP_017766995.1">
    <property type="nucleotide sequence ID" value="NZ_JBQKVU010000049.1"/>
</dbReference>
<dbReference type="Gene3D" id="1.10.260.40">
    <property type="entry name" value="lambda repressor-like DNA-binding domains"/>
    <property type="match status" value="1"/>
</dbReference>
<dbReference type="CDD" id="cd00093">
    <property type="entry name" value="HTH_XRE"/>
    <property type="match status" value="1"/>
</dbReference>
<dbReference type="AlphaFoldDB" id="A0A837L266"/>
<protein>
    <submittedName>
        <fullName evidence="3">DNA-binding protein</fullName>
    </submittedName>
</protein>
<feature type="domain" description="HTH cro/C1-type" evidence="2">
    <location>
        <begin position="9"/>
        <end position="63"/>
    </location>
</feature>
<dbReference type="PROSITE" id="PS50943">
    <property type="entry name" value="HTH_CROC1"/>
    <property type="match status" value="1"/>
</dbReference>
<dbReference type="InterPro" id="IPR001387">
    <property type="entry name" value="Cro/C1-type_HTH"/>
</dbReference>
<dbReference type="GO" id="GO:0003677">
    <property type="term" value="F:DNA binding"/>
    <property type="evidence" value="ECO:0007669"/>
    <property type="project" value="UniProtKB-KW"/>
</dbReference>
<dbReference type="PANTHER" id="PTHR46797">
    <property type="entry name" value="HTH-TYPE TRANSCRIPTIONAL REGULATOR"/>
    <property type="match status" value="1"/>
</dbReference>
<evidence type="ECO:0000313" key="4">
    <source>
        <dbReference type="Proteomes" id="UP000035346"/>
    </source>
</evidence>
<keyword evidence="1 3" id="KW-0238">DNA-binding</keyword>
<dbReference type="InterPro" id="IPR010982">
    <property type="entry name" value="Lambda_DNA-bd_dom_sf"/>
</dbReference>